<keyword evidence="3" id="KW-1185">Reference proteome</keyword>
<sequence>MMLSLRSKKRVCQEDRVKNGRRLLYLHRRASGRACIQIVEITNSSTTPLPCIKRNESVFAKLKRRICLLFRRKDADTRDQPGDESNTVHQSSRNHNDAQLPAMNEKPNRRPGFAFLRKFFKSQKETSLKQFTSSTSLNSTEQQLLLQNSYAMMPKSIIETSGIGPFIAEHIAPSTVSTPDLALTASTVYLDLNDWASLTAFPKSRLSGAKQTVACQMSPFVIPARAWGSESARRIENDKIYDPRCNVMKWLEDLQEPPCLHRVAAVQDLRALQTCHST</sequence>
<evidence type="ECO:0000313" key="3">
    <source>
        <dbReference type="Proteomes" id="UP000242791"/>
    </source>
</evidence>
<evidence type="ECO:0000256" key="1">
    <source>
        <dbReference type="SAM" id="MobiDB-lite"/>
    </source>
</evidence>
<dbReference type="VEuPathDB" id="FungiDB:ACJ73_00260"/>
<protein>
    <submittedName>
        <fullName evidence="2">Uncharacterized protein</fullName>
    </submittedName>
</protein>
<accession>A0A1J9RIG8</accession>
<gene>
    <name evidence="2" type="ORF">ACJ73_00260</name>
</gene>
<dbReference type="OrthoDB" id="4181273at2759"/>
<organism evidence="2 3">
    <name type="scientific">Blastomyces percursus</name>
    <dbReference type="NCBI Taxonomy" id="1658174"/>
    <lineage>
        <taxon>Eukaryota</taxon>
        <taxon>Fungi</taxon>
        <taxon>Dikarya</taxon>
        <taxon>Ascomycota</taxon>
        <taxon>Pezizomycotina</taxon>
        <taxon>Eurotiomycetes</taxon>
        <taxon>Eurotiomycetidae</taxon>
        <taxon>Onygenales</taxon>
        <taxon>Ajellomycetaceae</taxon>
        <taxon>Blastomyces</taxon>
    </lineage>
</organism>
<comment type="caution">
    <text evidence="2">The sequence shown here is derived from an EMBL/GenBank/DDBJ whole genome shotgun (WGS) entry which is preliminary data.</text>
</comment>
<feature type="region of interest" description="Disordered" evidence="1">
    <location>
        <begin position="76"/>
        <end position="107"/>
    </location>
</feature>
<dbReference type="Proteomes" id="UP000242791">
    <property type="component" value="Unassembled WGS sequence"/>
</dbReference>
<dbReference type="AlphaFoldDB" id="A0A1J9RIG8"/>
<reference evidence="2 3" key="1">
    <citation type="submission" date="2015-08" db="EMBL/GenBank/DDBJ databases">
        <title>Emmonsia species relationships and genome sequence.</title>
        <authorList>
            <person name="Cuomo C.A."/>
            <person name="Schwartz I.S."/>
            <person name="Kenyon C."/>
            <person name="De Hoog G.S."/>
            <person name="Govender N.P."/>
            <person name="Botha A."/>
            <person name="Moreno L."/>
            <person name="De Vries M."/>
            <person name="Munoz J.F."/>
            <person name="Stielow J.B."/>
        </authorList>
    </citation>
    <scope>NUCLEOTIDE SEQUENCE [LARGE SCALE GENOMIC DNA]</scope>
    <source>
        <strain evidence="2 3">EI222</strain>
    </source>
</reference>
<name>A0A1J9RIG8_9EURO</name>
<feature type="compositionally biased region" description="Polar residues" evidence="1">
    <location>
        <begin position="83"/>
        <end position="93"/>
    </location>
</feature>
<evidence type="ECO:0000313" key="2">
    <source>
        <dbReference type="EMBL" id="OJD28335.1"/>
    </source>
</evidence>
<proteinExistence type="predicted"/>
<dbReference type="EMBL" id="LGTZ01000016">
    <property type="protein sequence ID" value="OJD28335.1"/>
    <property type="molecule type" value="Genomic_DNA"/>
</dbReference>